<dbReference type="GO" id="GO:0009246">
    <property type="term" value="P:enterobacterial common antigen biosynthetic process"/>
    <property type="evidence" value="ECO:0007669"/>
    <property type="project" value="TreeGrafter"/>
</dbReference>
<dbReference type="OrthoDB" id="265992at2"/>
<dbReference type="Proteomes" id="UP000255108">
    <property type="component" value="Unassembled WGS sequence"/>
</dbReference>
<evidence type="ECO:0000256" key="2">
    <source>
        <dbReference type="ARBA" id="ARBA00007400"/>
    </source>
</evidence>
<evidence type="ECO:0000256" key="3">
    <source>
        <dbReference type="ARBA" id="ARBA00022475"/>
    </source>
</evidence>
<comment type="subcellular location">
    <subcellularLocation>
        <location evidence="1">Cell membrane</location>
        <topology evidence="1">Multi-pass membrane protein</topology>
    </subcellularLocation>
</comment>
<dbReference type="EMBL" id="UGHR01000001">
    <property type="protein sequence ID" value="STQ89924.1"/>
    <property type="molecule type" value="Genomic_DNA"/>
</dbReference>
<feature type="domain" description="Acyltransferase 3" evidence="8">
    <location>
        <begin position="5"/>
        <end position="296"/>
    </location>
</feature>
<evidence type="ECO:0000259" key="8">
    <source>
        <dbReference type="Pfam" id="PF01757"/>
    </source>
</evidence>
<evidence type="ECO:0000256" key="5">
    <source>
        <dbReference type="ARBA" id="ARBA00022989"/>
    </source>
</evidence>
<dbReference type="GO" id="GO:0016853">
    <property type="term" value="F:isomerase activity"/>
    <property type="evidence" value="ECO:0007669"/>
    <property type="project" value="UniProtKB-KW"/>
</dbReference>
<keyword evidence="9" id="KW-0413">Isomerase</keyword>
<feature type="transmembrane region" description="Helical" evidence="7">
    <location>
        <begin position="94"/>
        <end position="118"/>
    </location>
</feature>
<dbReference type="RefSeq" id="WP_115226320.1">
    <property type="nucleotide sequence ID" value="NZ_CAWOLO010000021.1"/>
</dbReference>
<feature type="transmembrane region" description="Helical" evidence="7">
    <location>
        <begin position="12"/>
        <end position="29"/>
    </location>
</feature>
<evidence type="ECO:0000256" key="4">
    <source>
        <dbReference type="ARBA" id="ARBA00022692"/>
    </source>
</evidence>
<dbReference type="Proteomes" id="UP000295794">
    <property type="component" value="Unassembled WGS sequence"/>
</dbReference>
<dbReference type="GO" id="GO:0005886">
    <property type="term" value="C:plasma membrane"/>
    <property type="evidence" value="ECO:0007669"/>
    <property type="project" value="UniProtKB-SubCell"/>
</dbReference>
<keyword evidence="12" id="KW-1185">Reference proteome</keyword>
<evidence type="ECO:0000313" key="10">
    <source>
        <dbReference type="EMBL" id="TCU81506.1"/>
    </source>
</evidence>
<accession>A0A377Q3Y2</accession>
<evidence type="ECO:0000256" key="1">
    <source>
        <dbReference type="ARBA" id="ARBA00004651"/>
    </source>
</evidence>
<protein>
    <submittedName>
        <fullName evidence="10">Acyltransferase-like protein</fullName>
    </submittedName>
    <submittedName>
        <fullName evidence="9">Serine/alanine racemase</fullName>
        <ecNumber evidence="9">5.1.1.-</ecNumber>
    </submittedName>
</protein>
<dbReference type="Pfam" id="PF01757">
    <property type="entry name" value="Acyl_transf_3"/>
    <property type="match status" value="1"/>
</dbReference>
<dbReference type="EMBL" id="SMBT01000021">
    <property type="protein sequence ID" value="TCU81506.1"/>
    <property type="molecule type" value="Genomic_DNA"/>
</dbReference>
<dbReference type="AlphaFoldDB" id="A0A377Q3Y2"/>
<evidence type="ECO:0000256" key="6">
    <source>
        <dbReference type="ARBA" id="ARBA00023136"/>
    </source>
</evidence>
<reference evidence="9 11" key="1">
    <citation type="submission" date="2018-06" db="EMBL/GenBank/DDBJ databases">
        <authorList>
            <consortium name="Pathogen Informatics"/>
            <person name="Doyle S."/>
        </authorList>
    </citation>
    <scope>NUCLEOTIDE SEQUENCE [LARGE SCALE GENOMIC DNA]</scope>
    <source>
        <strain evidence="9 11">NCTC11159</strain>
    </source>
</reference>
<keyword evidence="5 7" id="KW-1133">Transmembrane helix</keyword>
<proteinExistence type="inferred from homology"/>
<comment type="similarity">
    <text evidence="2">Belongs to the acyltransferase 3 family.</text>
</comment>
<keyword evidence="6 7" id="KW-0472">Membrane</keyword>
<evidence type="ECO:0000313" key="11">
    <source>
        <dbReference type="Proteomes" id="UP000255108"/>
    </source>
</evidence>
<dbReference type="PANTHER" id="PTHR40074">
    <property type="entry name" value="O-ACETYLTRANSFERASE WECH"/>
    <property type="match status" value="1"/>
</dbReference>
<feature type="transmembrane region" description="Helical" evidence="7">
    <location>
        <begin position="282"/>
        <end position="299"/>
    </location>
</feature>
<keyword evidence="4 7" id="KW-0812">Transmembrane</keyword>
<reference evidence="10 12" key="2">
    <citation type="submission" date="2019-03" db="EMBL/GenBank/DDBJ databases">
        <title>Genomic Encyclopedia of Type Strains, Phase IV (KMG-IV): sequencing the most valuable type-strain genomes for metagenomic binning, comparative biology and taxonomic classification.</title>
        <authorList>
            <person name="Goeker M."/>
        </authorList>
    </citation>
    <scope>NUCLEOTIDE SEQUENCE [LARGE SCALE GENOMIC DNA]</scope>
    <source>
        <strain evidence="10 12">DSM 3764</strain>
    </source>
</reference>
<feature type="transmembrane region" description="Helical" evidence="7">
    <location>
        <begin position="70"/>
        <end position="88"/>
    </location>
</feature>
<sequence>MNRNSAIDVAKVVCAILIYLLHANIAKHFGPVFQSILENGIFRIGVPFFFTVSGYYFFNNVETSSDLYNWCKTLLIIYLFWMMVYLPFYYKESLFTYIFGFWHLWYLMALLLAGVILYLIKDFKYTIPMVIAVAILGVVVQYVRSMVDLSNFVLEPVITNDFFSRNFLFFALPYVYIGWLINKHNLKTRVKKYTLVSLLFIGLFAVVLESALQPQLIVNANFSRDLLFSNIVFLPLLLVGCLSLKVTVNNSRLLRDFSTILFLVHPLAIIIANKLGSNEYRVIFQFGILLLIIPMAYIVKKYIKFVF</sequence>
<feature type="transmembrane region" description="Helical" evidence="7">
    <location>
        <begin position="163"/>
        <end position="181"/>
    </location>
</feature>
<dbReference type="GO" id="GO:0016413">
    <property type="term" value="F:O-acetyltransferase activity"/>
    <property type="evidence" value="ECO:0007669"/>
    <property type="project" value="TreeGrafter"/>
</dbReference>
<feature type="transmembrane region" description="Helical" evidence="7">
    <location>
        <begin position="125"/>
        <end position="143"/>
    </location>
</feature>
<gene>
    <name evidence="9" type="primary">vanT</name>
    <name evidence="10" type="ORF">EV682_12121</name>
    <name evidence="9" type="ORF">NCTC11159_00975</name>
</gene>
<dbReference type="InterPro" id="IPR002656">
    <property type="entry name" value="Acyl_transf_3_dom"/>
</dbReference>
<keyword evidence="3" id="KW-1003">Cell membrane</keyword>
<dbReference type="PANTHER" id="PTHR40074:SF2">
    <property type="entry name" value="O-ACETYLTRANSFERASE WECH"/>
    <property type="match status" value="1"/>
</dbReference>
<feature type="transmembrane region" description="Helical" evidence="7">
    <location>
        <begin position="227"/>
        <end position="248"/>
    </location>
</feature>
<evidence type="ECO:0000313" key="9">
    <source>
        <dbReference type="EMBL" id="STQ89924.1"/>
    </source>
</evidence>
<evidence type="ECO:0000256" key="7">
    <source>
        <dbReference type="SAM" id="Phobius"/>
    </source>
</evidence>
<feature type="transmembrane region" description="Helical" evidence="7">
    <location>
        <begin position="260"/>
        <end position="276"/>
    </location>
</feature>
<name>A0A377Q3Y2_9NEIS</name>
<feature type="transmembrane region" description="Helical" evidence="7">
    <location>
        <begin position="193"/>
        <end position="212"/>
    </location>
</feature>
<dbReference type="EC" id="5.1.1.-" evidence="9"/>
<organism evidence="9 11">
    <name type="scientific">Iodobacter fluviatilis</name>
    <dbReference type="NCBI Taxonomy" id="537"/>
    <lineage>
        <taxon>Bacteria</taxon>
        <taxon>Pseudomonadati</taxon>
        <taxon>Pseudomonadota</taxon>
        <taxon>Betaproteobacteria</taxon>
        <taxon>Neisseriales</taxon>
        <taxon>Chitinibacteraceae</taxon>
        <taxon>Iodobacter</taxon>
    </lineage>
</organism>
<evidence type="ECO:0000313" key="12">
    <source>
        <dbReference type="Proteomes" id="UP000295794"/>
    </source>
</evidence>
<feature type="transmembrane region" description="Helical" evidence="7">
    <location>
        <begin position="41"/>
        <end position="58"/>
    </location>
</feature>